<dbReference type="GO" id="GO:0005886">
    <property type="term" value="C:plasma membrane"/>
    <property type="evidence" value="ECO:0007669"/>
    <property type="project" value="UniProtKB-SubCell"/>
</dbReference>
<keyword evidence="5" id="KW-1185">Reference proteome</keyword>
<dbReference type="GO" id="GO:0030115">
    <property type="term" value="C:S-layer"/>
    <property type="evidence" value="ECO:0007669"/>
    <property type="project" value="UniProtKB-SubCell"/>
</dbReference>
<dbReference type="EMBL" id="FQWV01000001">
    <property type="protein sequence ID" value="SHG56966.1"/>
    <property type="molecule type" value="Genomic_DNA"/>
</dbReference>
<evidence type="ECO:0000256" key="1">
    <source>
        <dbReference type="ARBA" id="ARBA00022729"/>
    </source>
</evidence>
<keyword evidence="1" id="KW-0732">Signal</keyword>
<dbReference type="NCBIfam" id="TIGR04126">
    <property type="entry name" value="PGF_CTERM"/>
    <property type="match status" value="1"/>
</dbReference>
<accession>A0A1M5KW63</accession>
<evidence type="ECO:0000256" key="2">
    <source>
        <dbReference type="SAM" id="MobiDB-lite"/>
    </source>
</evidence>
<feature type="compositionally biased region" description="Low complexity" evidence="2">
    <location>
        <begin position="744"/>
        <end position="763"/>
    </location>
</feature>
<feature type="compositionally biased region" description="Polar residues" evidence="2">
    <location>
        <begin position="764"/>
        <end position="775"/>
    </location>
</feature>
<reference evidence="4 5" key="1">
    <citation type="submission" date="2016-11" db="EMBL/GenBank/DDBJ databases">
        <authorList>
            <person name="Jaros S."/>
            <person name="Januszkiewicz K."/>
            <person name="Wedrychowicz H."/>
        </authorList>
    </citation>
    <scope>NUCLEOTIDE SEQUENCE [LARGE SCALE GENOMIC DNA]</scope>
    <source>
        <strain evidence="4 5">DSM 9297</strain>
    </source>
</reference>
<keyword evidence="3" id="KW-0472">Membrane</keyword>
<feature type="compositionally biased region" description="Low complexity" evidence="2">
    <location>
        <begin position="699"/>
        <end position="737"/>
    </location>
</feature>
<feature type="region of interest" description="Disordered" evidence="2">
    <location>
        <begin position="690"/>
        <end position="838"/>
    </location>
</feature>
<dbReference type="InterPro" id="IPR026371">
    <property type="entry name" value="PGF_CTERM"/>
</dbReference>
<feature type="transmembrane region" description="Helical" evidence="3">
    <location>
        <begin position="833"/>
        <end position="853"/>
    </location>
</feature>
<keyword evidence="3" id="KW-1133">Transmembrane helix</keyword>
<evidence type="ECO:0000256" key="3">
    <source>
        <dbReference type="SAM" id="Phobius"/>
    </source>
</evidence>
<dbReference type="Proteomes" id="UP000184357">
    <property type="component" value="Unassembled WGS sequence"/>
</dbReference>
<dbReference type="AlphaFoldDB" id="A0A1M5KW63"/>
<evidence type="ECO:0000313" key="5">
    <source>
        <dbReference type="Proteomes" id="UP000184357"/>
    </source>
</evidence>
<evidence type="ECO:0000313" key="4">
    <source>
        <dbReference type="EMBL" id="SHG56966.1"/>
    </source>
</evidence>
<proteinExistence type="predicted"/>
<feature type="compositionally biased region" description="Low complexity" evidence="2">
    <location>
        <begin position="776"/>
        <end position="838"/>
    </location>
</feature>
<keyword evidence="3" id="KW-0812">Transmembrane</keyword>
<protein>
    <submittedName>
        <fullName evidence="4">PGF-CTERM protein</fullName>
    </submittedName>
</protein>
<name>A0A1M5KW63_9EURY</name>
<gene>
    <name evidence="4" type="ORF">SAMN05443636_0667</name>
</gene>
<sequence length="857" mass="89075">MQRKTRDRRTALTCVIAVLVVLAAGVAGVSGLTTSGGTVSGIPSSTGVVAPDTVINGSTDSDIEIGYNVTAYIEDGSQTLSDLTLGVIWPNGWTSINLTESDGIITVTIPAGTVAGGEHVYSALVYNRSSGQVVGTTPAVDDGALTATTSVTIDSYTVSNTTVEPGEQFWVNTTLNNTGTNEDRFTVAVYQFNQELANRTVSVGGGERRVINLSLTLDREGTSEIRVNQESATTVTVNDTTSADETTSAGIQVKSASVVSTEVPTGEQFSVNVTLNNTASTEQQQNIRVDGFGTVYTDERISNSTTVTVPGDTVKTVQLNVTAPNPNRFDLLLPDGTRTTGFALADGTHIALTNVGTNVTAVVGEETFLAATAHNLGDAKGFANQTVVWNGTVLGSWNRTVNSTEQKSVGWLVQFPERVDAGTVMLGDRTANLTVREPVVASSNVTCIAGPCPESEIVADLGLDANMLQGSLKTQAGSSLDTTNATTQTRFRVELVTQNFSAPVLIGTGHNATWNRTTINSTHTRHVVKVTASEFDLVEGARLGAWPTGADDTATFHRNATVDLAFDPMDQYATSTEPRERFNGTIIMTDAQTFGQLEYQSGGALTEPKLSLLVAGPHFKPDGETVNEGYYEAFLPGSLLSSWGVTDPGALTAAYAGNSTSISAQNESGGIVVEIPIHYSAGTVSIQPAVSGTSENETTDSSGPSDTSPNTGDDVNTDSSSSNTDSSNDSDTSGSPSESDDSDTSGSPSDTAPSSSTNTSSKSITENRSAVTATVTPETPRSTATPEATTTNATPTESPSPSETPTERPSTAQSETDTRTTSSESGRSETSTAGPGFGVVGAVLALLSVAVLATRRS</sequence>
<organism evidence="4 5">
    <name type="scientific">Halobaculum gomorrense</name>
    <dbReference type="NCBI Taxonomy" id="43928"/>
    <lineage>
        <taxon>Archaea</taxon>
        <taxon>Methanobacteriati</taxon>
        <taxon>Methanobacteriota</taxon>
        <taxon>Stenosarchaea group</taxon>
        <taxon>Halobacteria</taxon>
        <taxon>Halobacteriales</taxon>
        <taxon>Haloferacaceae</taxon>
        <taxon>Halobaculum</taxon>
    </lineage>
</organism>